<evidence type="ECO:0000256" key="1">
    <source>
        <dbReference type="ARBA" id="ARBA00009437"/>
    </source>
</evidence>
<dbReference type="InterPro" id="IPR036388">
    <property type="entry name" value="WH-like_DNA-bd_sf"/>
</dbReference>
<comment type="similarity">
    <text evidence="1">Belongs to the LysR transcriptional regulatory family.</text>
</comment>
<dbReference type="FunFam" id="1.10.10.10:FF:000001">
    <property type="entry name" value="LysR family transcriptional regulator"/>
    <property type="match status" value="1"/>
</dbReference>
<organism evidence="6 7">
    <name type="scientific">Pseudonocardia endophytica</name>
    <dbReference type="NCBI Taxonomy" id="401976"/>
    <lineage>
        <taxon>Bacteria</taxon>
        <taxon>Bacillati</taxon>
        <taxon>Actinomycetota</taxon>
        <taxon>Actinomycetes</taxon>
        <taxon>Pseudonocardiales</taxon>
        <taxon>Pseudonocardiaceae</taxon>
        <taxon>Pseudonocardia</taxon>
    </lineage>
</organism>
<dbReference type="GO" id="GO:0003677">
    <property type="term" value="F:DNA binding"/>
    <property type="evidence" value="ECO:0007669"/>
    <property type="project" value="UniProtKB-KW"/>
</dbReference>
<evidence type="ECO:0000256" key="4">
    <source>
        <dbReference type="ARBA" id="ARBA00023163"/>
    </source>
</evidence>
<dbReference type="GO" id="GO:0005829">
    <property type="term" value="C:cytosol"/>
    <property type="evidence" value="ECO:0007669"/>
    <property type="project" value="TreeGrafter"/>
</dbReference>
<dbReference type="PANTHER" id="PTHR30419:SF2">
    <property type="entry name" value="LYSR FAMILY TRANSCRIPTIONAL REGULATOR"/>
    <property type="match status" value="1"/>
</dbReference>
<dbReference type="GO" id="GO:0003700">
    <property type="term" value="F:DNA-binding transcription factor activity"/>
    <property type="evidence" value="ECO:0007669"/>
    <property type="project" value="InterPro"/>
</dbReference>
<reference evidence="6 7" key="1">
    <citation type="submission" date="2019-03" db="EMBL/GenBank/DDBJ databases">
        <title>Sequencing the genomes of 1000 actinobacteria strains.</title>
        <authorList>
            <person name="Klenk H.-P."/>
        </authorList>
    </citation>
    <scope>NUCLEOTIDE SEQUENCE [LARGE SCALE GENOMIC DNA]</scope>
    <source>
        <strain evidence="6 7">DSM 44969</strain>
    </source>
</reference>
<protein>
    <submittedName>
        <fullName evidence="6">LysR family transcriptional regulator</fullName>
    </submittedName>
</protein>
<dbReference type="SUPFAM" id="SSF46785">
    <property type="entry name" value="Winged helix' DNA-binding domain"/>
    <property type="match status" value="1"/>
</dbReference>
<dbReference type="Gene3D" id="3.40.190.290">
    <property type="match status" value="1"/>
</dbReference>
<evidence type="ECO:0000259" key="5">
    <source>
        <dbReference type="PROSITE" id="PS50931"/>
    </source>
</evidence>
<keyword evidence="7" id="KW-1185">Reference proteome</keyword>
<dbReference type="PROSITE" id="PS50931">
    <property type="entry name" value="HTH_LYSR"/>
    <property type="match status" value="1"/>
</dbReference>
<comment type="caution">
    <text evidence="6">The sequence shown here is derived from an EMBL/GenBank/DDBJ whole genome shotgun (WGS) entry which is preliminary data.</text>
</comment>
<evidence type="ECO:0000256" key="3">
    <source>
        <dbReference type="ARBA" id="ARBA00023125"/>
    </source>
</evidence>
<keyword evidence="2" id="KW-0805">Transcription regulation</keyword>
<dbReference type="Gene3D" id="1.10.10.10">
    <property type="entry name" value="Winged helix-like DNA-binding domain superfamily/Winged helix DNA-binding domain"/>
    <property type="match status" value="1"/>
</dbReference>
<dbReference type="Pfam" id="PF03466">
    <property type="entry name" value="LysR_substrate"/>
    <property type="match status" value="1"/>
</dbReference>
<keyword evidence="3" id="KW-0238">DNA-binding</keyword>
<sequence>MELADLELVAAVADAGSITHGAVRAHLSLPSASARIRALERSVGAPLFDRDRRGVTPTPAGRLLLEHARDILRSVGRMRVELAEYTEGHGATVRVLAGTSARTDVVPAVTSFLRDRPTVRIDLAESTSTETVAALAARRAELGLVSDTTDMGELRSSVLRADPLVVVVPPGDPLTGGGAVSFADVLRRPFVGLSQGSALAEYLEGHAMPLGGRPVYRVRLPGLDAVCHAVAHGGGVAVLPRHGISAWLDDGRLAAVDLDEPWAHRSLVVCHRDESELSATALALRDHLVAGG</sequence>
<dbReference type="EMBL" id="SMFZ01000001">
    <property type="protein sequence ID" value="TCK25915.1"/>
    <property type="molecule type" value="Genomic_DNA"/>
</dbReference>
<dbReference type="RefSeq" id="WP_165922196.1">
    <property type="nucleotide sequence ID" value="NZ_SMFZ01000001.1"/>
</dbReference>
<evidence type="ECO:0000313" key="7">
    <source>
        <dbReference type="Proteomes" id="UP000295560"/>
    </source>
</evidence>
<evidence type="ECO:0000256" key="2">
    <source>
        <dbReference type="ARBA" id="ARBA00023015"/>
    </source>
</evidence>
<dbReference type="PANTHER" id="PTHR30419">
    <property type="entry name" value="HTH-TYPE TRANSCRIPTIONAL REGULATOR YBHD"/>
    <property type="match status" value="1"/>
</dbReference>
<proteinExistence type="inferred from homology"/>
<dbReference type="InterPro" id="IPR050950">
    <property type="entry name" value="HTH-type_LysR_regulators"/>
</dbReference>
<evidence type="ECO:0000313" key="6">
    <source>
        <dbReference type="EMBL" id="TCK25915.1"/>
    </source>
</evidence>
<accession>A0A4R1HXS0</accession>
<dbReference type="Pfam" id="PF00126">
    <property type="entry name" value="HTH_1"/>
    <property type="match status" value="1"/>
</dbReference>
<dbReference type="InterPro" id="IPR036390">
    <property type="entry name" value="WH_DNA-bd_sf"/>
</dbReference>
<keyword evidence="4" id="KW-0804">Transcription</keyword>
<dbReference type="InterPro" id="IPR000847">
    <property type="entry name" value="LysR_HTH_N"/>
</dbReference>
<dbReference type="InterPro" id="IPR005119">
    <property type="entry name" value="LysR_subst-bd"/>
</dbReference>
<dbReference type="Proteomes" id="UP000295560">
    <property type="component" value="Unassembled WGS sequence"/>
</dbReference>
<dbReference type="SUPFAM" id="SSF53850">
    <property type="entry name" value="Periplasmic binding protein-like II"/>
    <property type="match status" value="1"/>
</dbReference>
<feature type="domain" description="HTH lysR-type" evidence="5">
    <location>
        <begin position="1"/>
        <end position="58"/>
    </location>
</feature>
<gene>
    <name evidence="6" type="ORF">EV378_1742</name>
</gene>
<name>A0A4R1HXS0_PSEEN</name>
<dbReference type="AlphaFoldDB" id="A0A4R1HXS0"/>